<dbReference type="InterPro" id="IPR050463">
    <property type="entry name" value="Gfo/Idh/MocA_oxidrdct_glycsds"/>
</dbReference>
<accession>A0ABX7Y7Y1</accession>
<evidence type="ECO:0000313" key="4">
    <source>
        <dbReference type="EMBL" id="QUC09081.1"/>
    </source>
</evidence>
<dbReference type="Gene3D" id="3.30.360.10">
    <property type="entry name" value="Dihydrodipicolinate Reductase, domain 2"/>
    <property type="match status" value="1"/>
</dbReference>
<dbReference type="EMBL" id="CP072384">
    <property type="protein sequence ID" value="QUC09081.1"/>
    <property type="molecule type" value="Genomic_DNA"/>
</dbReference>
<dbReference type="Proteomes" id="UP000678513">
    <property type="component" value="Chromosome"/>
</dbReference>
<reference evidence="4 5" key="1">
    <citation type="submission" date="2021-03" db="EMBL/GenBank/DDBJ databases">
        <title>Human Oral Microbial Genomes.</title>
        <authorList>
            <person name="Johnston C.D."/>
            <person name="Chen T."/>
            <person name="Dewhirst F.E."/>
        </authorList>
    </citation>
    <scope>NUCLEOTIDE SEQUENCE [LARGE SCALE GENOMIC DNA]</scope>
    <source>
        <strain evidence="4 5">DSMZ 100122</strain>
    </source>
</reference>
<dbReference type="Gene3D" id="3.40.50.720">
    <property type="entry name" value="NAD(P)-binding Rossmann-like Domain"/>
    <property type="match status" value="1"/>
</dbReference>
<dbReference type="RefSeq" id="WP_212326047.1">
    <property type="nucleotide sequence ID" value="NZ_AP024463.1"/>
</dbReference>
<dbReference type="InterPro" id="IPR036291">
    <property type="entry name" value="NAD(P)-bd_dom_sf"/>
</dbReference>
<evidence type="ECO:0000256" key="1">
    <source>
        <dbReference type="ARBA" id="ARBA00023002"/>
    </source>
</evidence>
<keyword evidence="5" id="KW-1185">Reference proteome</keyword>
<dbReference type="Pfam" id="PF01408">
    <property type="entry name" value="GFO_IDH_MocA"/>
    <property type="match status" value="1"/>
</dbReference>
<dbReference type="SUPFAM" id="SSF51735">
    <property type="entry name" value="NAD(P)-binding Rossmann-fold domains"/>
    <property type="match status" value="1"/>
</dbReference>
<evidence type="ECO:0000313" key="5">
    <source>
        <dbReference type="Proteomes" id="UP000678513"/>
    </source>
</evidence>
<name>A0ABX7Y7Y1_9ACTN</name>
<dbReference type="PANTHER" id="PTHR43818">
    <property type="entry name" value="BCDNA.GH03377"/>
    <property type="match status" value="1"/>
</dbReference>
<sequence length="330" mass="36441">MRVGIVGAGLQANRRLAALAPEDRLVALYSQRDRRAEALIERYGGEAVDNWQDLVARKDLDAVIVASPPRSHREIVVAALEAGKHVLCEKPLAASSEEATVMAEAAARRGRILICGFNHRFHPAITAARELLETGIHGRVLALDAAYGHGLRGGYAEEWRSDPAQVSGGQLMEQGIHLVDLVEYLVSPVDAVVARLGHHFALPGNLEDDARLLLALRSGVTATVHSSLAFWRNRFTFEVTCERATIRVVGLGGSYGVETLVVEPRIDGPFRQEITEFRGSDCSWDREWEYFREATARPQHQESDAGRRALAVVEAAYRSVKHQRWEQVAS</sequence>
<feature type="domain" description="GFO/IDH/MocA-like oxidoreductase" evidence="3">
    <location>
        <begin position="126"/>
        <end position="247"/>
    </location>
</feature>
<dbReference type="SUPFAM" id="SSF55347">
    <property type="entry name" value="Glyceraldehyde-3-phosphate dehydrogenase-like, C-terminal domain"/>
    <property type="match status" value="1"/>
</dbReference>
<organism evidence="4 5">
    <name type="scientific">Arachnia rubra</name>
    <dbReference type="NCBI Taxonomy" id="1547448"/>
    <lineage>
        <taxon>Bacteria</taxon>
        <taxon>Bacillati</taxon>
        <taxon>Actinomycetota</taxon>
        <taxon>Actinomycetes</taxon>
        <taxon>Propionibacteriales</taxon>
        <taxon>Propionibacteriaceae</taxon>
        <taxon>Arachnia</taxon>
    </lineage>
</organism>
<dbReference type="Pfam" id="PF22725">
    <property type="entry name" value="GFO_IDH_MocA_C3"/>
    <property type="match status" value="1"/>
</dbReference>
<proteinExistence type="predicted"/>
<gene>
    <name evidence="4" type="ORF">J5A65_04985</name>
</gene>
<protein>
    <submittedName>
        <fullName evidence="4">Gfo/Idh/MocA family oxidoreductase</fullName>
    </submittedName>
</protein>
<evidence type="ECO:0000259" key="3">
    <source>
        <dbReference type="Pfam" id="PF22725"/>
    </source>
</evidence>
<keyword evidence="1" id="KW-0560">Oxidoreductase</keyword>
<evidence type="ECO:0000259" key="2">
    <source>
        <dbReference type="Pfam" id="PF01408"/>
    </source>
</evidence>
<dbReference type="InterPro" id="IPR000683">
    <property type="entry name" value="Gfo/Idh/MocA-like_OxRdtase_N"/>
</dbReference>
<dbReference type="InterPro" id="IPR055170">
    <property type="entry name" value="GFO_IDH_MocA-like_dom"/>
</dbReference>
<dbReference type="PANTHER" id="PTHR43818:SF11">
    <property type="entry name" value="BCDNA.GH03377"/>
    <property type="match status" value="1"/>
</dbReference>
<feature type="domain" description="Gfo/Idh/MocA-like oxidoreductase N-terminal" evidence="2">
    <location>
        <begin position="1"/>
        <end position="117"/>
    </location>
</feature>